<dbReference type="PANTHER" id="PTHR24020:SF20">
    <property type="entry name" value="PH DOMAIN-CONTAINING PROTEIN"/>
    <property type="match status" value="1"/>
</dbReference>
<organism evidence="7 8">
    <name type="scientific">Mytilus edulis</name>
    <name type="common">Blue mussel</name>
    <dbReference type="NCBI Taxonomy" id="6550"/>
    <lineage>
        <taxon>Eukaryota</taxon>
        <taxon>Metazoa</taxon>
        <taxon>Spiralia</taxon>
        <taxon>Lophotrochozoa</taxon>
        <taxon>Mollusca</taxon>
        <taxon>Bivalvia</taxon>
        <taxon>Autobranchia</taxon>
        <taxon>Pteriomorphia</taxon>
        <taxon>Mytilida</taxon>
        <taxon>Mytiloidea</taxon>
        <taxon>Mytilidae</taxon>
        <taxon>Mytilinae</taxon>
        <taxon>Mytilus</taxon>
    </lineage>
</organism>
<dbReference type="PROSITE" id="PS50234">
    <property type="entry name" value="VWFA"/>
    <property type="match status" value="1"/>
</dbReference>
<proteinExistence type="predicted"/>
<comment type="caution">
    <text evidence="7">The sequence shown here is derived from an EMBL/GenBank/DDBJ whole genome shotgun (WGS) entry which is preliminary data.</text>
</comment>
<dbReference type="FunFam" id="3.40.50.410:FF:000004">
    <property type="entry name" value="collagen alpha-6(VI) chain"/>
    <property type="match status" value="1"/>
</dbReference>
<evidence type="ECO:0000259" key="6">
    <source>
        <dbReference type="PROSITE" id="PS50234"/>
    </source>
</evidence>
<dbReference type="SUPFAM" id="SSF53300">
    <property type="entry name" value="vWA-like"/>
    <property type="match status" value="1"/>
</dbReference>
<dbReference type="OrthoDB" id="6132182at2759"/>
<keyword evidence="4" id="KW-0677">Repeat</keyword>
<keyword evidence="3" id="KW-0732">Signal</keyword>
<sequence length="201" mass="22267">MKNPQSEIKIKPEKHQDCVSDPADIVFLLDESGSIGTHNFDIELNFIAEFAKHYTIGPNDVQMGVITFNTQVTEHFTLNNYANINDLTRGIRSIHYHSGGTRTDLAIDYVVQNSFSPGSGARSNVPHFLIVISDGNSNYAYRTNAAAARLHQTNINTFAVGVGTVNLVELNTIASSRTNHVFTVNTHLELKIPLKAIRCRK</sequence>
<dbReference type="InterPro" id="IPR002035">
    <property type="entry name" value="VWF_A"/>
</dbReference>
<keyword evidence="2" id="KW-0964">Secreted</keyword>
<keyword evidence="8" id="KW-1185">Reference proteome</keyword>
<dbReference type="Proteomes" id="UP000683360">
    <property type="component" value="Unassembled WGS sequence"/>
</dbReference>
<evidence type="ECO:0000256" key="1">
    <source>
        <dbReference type="ARBA" id="ARBA00004613"/>
    </source>
</evidence>
<dbReference type="Pfam" id="PF00092">
    <property type="entry name" value="VWA"/>
    <property type="match status" value="1"/>
</dbReference>
<dbReference type="AlphaFoldDB" id="A0A8S3R2M0"/>
<dbReference type="PRINTS" id="PR00453">
    <property type="entry name" value="VWFADOMAIN"/>
</dbReference>
<dbReference type="EMBL" id="CAJPWZ010000809">
    <property type="protein sequence ID" value="CAG2200987.1"/>
    <property type="molecule type" value="Genomic_DNA"/>
</dbReference>
<dbReference type="Gene3D" id="3.40.50.410">
    <property type="entry name" value="von Willebrand factor, type A domain"/>
    <property type="match status" value="1"/>
</dbReference>
<evidence type="ECO:0000256" key="3">
    <source>
        <dbReference type="ARBA" id="ARBA00022729"/>
    </source>
</evidence>
<dbReference type="GO" id="GO:0005576">
    <property type="term" value="C:extracellular region"/>
    <property type="evidence" value="ECO:0007669"/>
    <property type="project" value="UniProtKB-SubCell"/>
</dbReference>
<dbReference type="InterPro" id="IPR050525">
    <property type="entry name" value="ECM_Assembly_Org"/>
</dbReference>
<protein>
    <recommendedName>
        <fullName evidence="6">VWFA domain-containing protein</fullName>
    </recommendedName>
</protein>
<evidence type="ECO:0000256" key="2">
    <source>
        <dbReference type="ARBA" id="ARBA00022525"/>
    </source>
</evidence>
<feature type="domain" description="VWFA" evidence="6">
    <location>
        <begin position="24"/>
        <end position="197"/>
    </location>
</feature>
<dbReference type="InterPro" id="IPR036465">
    <property type="entry name" value="vWFA_dom_sf"/>
</dbReference>
<comment type="subcellular location">
    <subcellularLocation>
        <location evidence="1">Secreted</location>
    </subcellularLocation>
</comment>
<accession>A0A8S3R2M0</accession>
<dbReference type="SMART" id="SM00327">
    <property type="entry name" value="VWA"/>
    <property type="match status" value="1"/>
</dbReference>
<evidence type="ECO:0000256" key="5">
    <source>
        <dbReference type="ARBA" id="ARBA00023180"/>
    </source>
</evidence>
<name>A0A8S3R2M0_MYTED</name>
<keyword evidence="5" id="KW-0325">Glycoprotein</keyword>
<gene>
    <name evidence="7" type="ORF">MEDL_15620</name>
</gene>
<evidence type="ECO:0000313" key="8">
    <source>
        <dbReference type="Proteomes" id="UP000683360"/>
    </source>
</evidence>
<dbReference type="PANTHER" id="PTHR24020">
    <property type="entry name" value="COLLAGEN ALPHA"/>
    <property type="match status" value="1"/>
</dbReference>
<evidence type="ECO:0000313" key="7">
    <source>
        <dbReference type="EMBL" id="CAG2200987.1"/>
    </source>
</evidence>
<evidence type="ECO:0000256" key="4">
    <source>
        <dbReference type="ARBA" id="ARBA00022737"/>
    </source>
</evidence>
<dbReference type="CDD" id="cd01450">
    <property type="entry name" value="vWFA_subfamily_ECM"/>
    <property type="match status" value="1"/>
</dbReference>
<reference evidence="7" key="1">
    <citation type="submission" date="2021-03" db="EMBL/GenBank/DDBJ databases">
        <authorList>
            <person name="Bekaert M."/>
        </authorList>
    </citation>
    <scope>NUCLEOTIDE SEQUENCE</scope>
</reference>